<feature type="transmembrane region" description="Helical" evidence="5">
    <location>
        <begin position="229"/>
        <end position="245"/>
    </location>
</feature>
<evidence type="ECO:0000259" key="6">
    <source>
        <dbReference type="Pfam" id="PF04932"/>
    </source>
</evidence>
<keyword evidence="7" id="KW-0436">Ligase</keyword>
<dbReference type="Proteomes" id="UP001267878">
    <property type="component" value="Unassembled WGS sequence"/>
</dbReference>
<organism evidence="7 8">
    <name type="scientific">Agrilutibacter niabensis</name>
    <dbReference type="NCBI Taxonomy" id="380628"/>
    <lineage>
        <taxon>Bacteria</taxon>
        <taxon>Pseudomonadati</taxon>
        <taxon>Pseudomonadota</taxon>
        <taxon>Gammaproteobacteria</taxon>
        <taxon>Lysobacterales</taxon>
        <taxon>Lysobacteraceae</taxon>
        <taxon>Agrilutibacter</taxon>
    </lineage>
</organism>
<dbReference type="GO" id="GO:0016874">
    <property type="term" value="F:ligase activity"/>
    <property type="evidence" value="ECO:0007669"/>
    <property type="project" value="UniProtKB-KW"/>
</dbReference>
<comment type="subcellular location">
    <subcellularLocation>
        <location evidence="1">Membrane</location>
        <topology evidence="1">Multi-pass membrane protein</topology>
    </subcellularLocation>
</comment>
<dbReference type="PANTHER" id="PTHR37422:SF23">
    <property type="entry name" value="TEICHURONIC ACID BIOSYNTHESIS PROTEIN TUAE"/>
    <property type="match status" value="1"/>
</dbReference>
<feature type="transmembrane region" description="Helical" evidence="5">
    <location>
        <begin position="202"/>
        <end position="220"/>
    </location>
</feature>
<feature type="transmembrane region" description="Helical" evidence="5">
    <location>
        <begin position="406"/>
        <end position="423"/>
    </location>
</feature>
<evidence type="ECO:0000313" key="8">
    <source>
        <dbReference type="Proteomes" id="UP001267878"/>
    </source>
</evidence>
<feature type="transmembrane region" description="Helical" evidence="5">
    <location>
        <begin position="123"/>
        <end position="142"/>
    </location>
</feature>
<reference evidence="7 8" key="1">
    <citation type="submission" date="2023-07" db="EMBL/GenBank/DDBJ databases">
        <title>Sorghum-associated microbial communities from plants grown in Nebraska, USA.</title>
        <authorList>
            <person name="Schachtman D."/>
        </authorList>
    </citation>
    <scope>NUCLEOTIDE SEQUENCE [LARGE SCALE GENOMIC DNA]</scope>
    <source>
        <strain evidence="7 8">BE187</strain>
    </source>
</reference>
<accession>A0ABU1VLD9</accession>
<feature type="transmembrane region" description="Helical" evidence="5">
    <location>
        <begin position="366"/>
        <end position="386"/>
    </location>
</feature>
<evidence type="ECO:0000256" key="3">
    <source>
        <dbReference type="ARBA" id="ARBA00022989"/>
    </source>
</evidence>
<dbReference type="RefSeq" id="WP_310052045.1">
    <property type="nucleotide sequence ID" value="NZ_JAVDVW010000001.1"/>
</dbReference>
<feature type="transmembrane region" description="Helical" evidence="5">
    <location>
        <begin position="71"/>
        <end position="91"/>
    </location>
</feature>
<gene>
    <name evidence="7" type="ORF">J2X04_000645</name>
</gene>
<feature type="transmembrane region" description="Helical" evidence="5">
    <location>
        <begin position="251"/>
        <end position="268"/>
    </location>
</feature>
<feature type="domain" description="O-antigen ligase-related" evidence="6">
    <location>
        <begin position="235"/>
        <end position="378"/>
    </location>
</feature>
<name>A0ABU1VLD9_9GAMM</name>
<feature type="transmembrane region" description="Helical" evidence="5">
    <location>
        <begin position="280"/>
        <end position="298"/>
    </location>
</feature>
<evidence type="ECO:0000256" key="5">
    <source>
        <dbReference type="SAM" id="Phobius"/>
    </source>
</evidence>
<evidence type="ECO:0000313" key="7">
    <source>
        <dbReference type="EMBL" id="MDR7098298.1"/>
    </source>
</evidence>
<protein>
    <submittedName>
        <fullName evidence="7">O-antigen ligase</fullName>
    </submittedName>
</protein>
<evidence type="ECO:0000256" key="1">
    <source>
        <dbReference type="ARBA" id="ARBA00004141"/>
    </source>
</evidence>
<comment type="caution">
    <text evidence="7">The sequence shown here is derived from an EMBL/GenBank/DDBJ whole genome shotgun (WGS) entry which is preliminary data.</text>
</comment>
<keyword evidence="4 5" id="KW-0472">Membrane</keyword>
<keyword evidence="3 5" id="KW-1133">Transmembrane helix</keyword>
<feature type="transmembrane region" description="Helical" evidence="5">
    <location>
        <begin position="154"/>
        <end position="175"/>
    </location>
</feature>
<evidence type="ECO:0000256" key="2">
    <source>
        <dbReference type="ARBA" id="ARBA00022692"/>
    </source>
</evidence>
<keyword evidence="8" id="KW-1185">Reference proteome</keyword>
<dbReference type="PANTHER" id="PTHR37422">
    <property type="entry name" value="TEICHURONIC ACID BIOSYNTHESIS PROTEIN TUAE"/>
    <property type="match status" value="1"/>
</dbReference>
<dbReference type="Pfam" id="PF04932">
    <property type="entry name" value="Wzy_C"/>
    <property type="match status" value="1"/>
</dbReference>
<keyword evidence="2 5" id="KW-0812">Transmembrane</keyword>
<dbReference type="EMBL" id="JAVDVW010000001">
    <property type="protein sequence ID" value="MDR7098298.1"/>
    <property type="molecule type" value="Genomic_DNA"/>
</dbReference>
<evidence type="ECO:0000256" key="4">
    <source>
        <dbReference type="ARBA" id="ARBA00023136"/>
    </source>
</evidence>
<feature type="transmembrane region" description="Helical" evidence="5">
    <location>
        <begin position="42"/>
        <end position="59"/>
    </location>
</feature>
<feature type="transmembrane region" description="Helical" evidence="5">
    <location>
        <begin position="429"/>
        <end position="448"/>
    </location>
</feature>
<dbReference type="InterPro" id="IPR007016">
    <property type="entry name" value="O-antigen_ligase-rel_domated"/>
</dbReference>
<feature type="transmembrane region" description="Helical" evidence="5">
    <location>
        <begin position="16"/>
        <end position="36"/>
    </location>
</feature>
<proteinExistence type="predicted"/>
<sequence length="453" mass="48593">MQSRTTGSLSLRSSDLAAELAAGLLLATALLFGGGSRGTGDLIVHLAALPALALGLLRWRHAEAGRLQRLFAWWLLAAIVVVALQLLPVPASLFAASAPRAAVLADLHQAGLHPAWLPMTLDVWGSVRAVLALATFGAAWLLVVSLPGEARIRLLQLALFLAVAMALLGFAQAAAGEHSRLRFYAYHHPIGAIGTFANRNHFADLMAMLVPMALAFAFAAQRERRVPQAIVWSGTAVVLFLSAALSFSRMGIVLTAMVTVIAFVVIASRIEAPGRAKWHLLPIATVAVAALGVAVYAWDGIAHRLAQDPLADLRWQYLRYGTEAVKAWLPWGSGAGTFRDVYAPFEPVLAMQQVHALHAHNDLLEVALEAGIPGLVLVAAFLWLLWHAACMQFRKRTDDRGRSSTIMPAAAIAVFVPLIHSFVDYPLRALSVAIVFATLVAVLMARPATARMT</sequence>
<dbReference type="InterPro" id="IPR051533">
    <property type="entry name" value="WaaL-like"/>
</dbReference>